<evidence type="ECO:0000256" key="7">
    <source>
        <dbReference type="ARBA" id="ARBA00022842"/>
    </source>
</evidence>
<dbReference type="EC" id="5.3.3.2" evidence="4"/>
<dbReference type="FunFam" id="3.90.79.10:FF:000012">
    <property type="entry name" value="Isopentenyl-diphosphate Delta-isomerase 1"/>
    <property type="match status" value="1"/>
</dbReference>
<evidence type="ECO:0000256" key="6">
    <source>
        <dbReference type="ARBA" id="ARBA00022723"/>
    </source>
</evidence>
<dbReference type="RefSeq" id="XP_001799259.1">
    <property type="nucleotide sequence ID" value="XM_001799207.1"/>
</dbReference>
<evidence type="ECO:0000256" key="12">
    <source>
        <dbReference type="ARBA" id="ARBA00029294"/>
    </source>
</evidence>
<comment type="cofactor">
    <cofactor evidence="1">
        <name>Mg(2+)</name>
        <dbReference type="ChEBI" id="CHEBI:18420"/>
    </cofactor>
</comment>
<dbReference type="VEuPathDB" id="FungiDB:JI435_089550"/>
<dbReference type="EMBL" id="CP069029">
    <property type="protein sequence ID" value="QRC97255.1"/>
    <property type="molecule type" value="Genomic_DNA"/>
</dbReference>
<evidence type="ECO:0000256" key="8">
    <source>
        <dbReference type="ARBA" id="ARBA00022955"/>
    </source>
</evidence>
<dbReference type="NCBIfam" id="TIGR02150">
    <property type="entry name" value="IPP_isom_1"/>
    <property type="match status" value="1"/>
</dbReference>
<evidence type="ECO:0000313" key="15">
    <source>
        <dbReference type="Proteomes" id="UP000663193"/>
    </source>
</evidence>
<feature type="domain" description="Nudix hydrolase" evidence="13">
    <location>
        <begin position="95"/>
        <end position="245"/>
    </location>
</feature>
<dbReference type="SUPFAM" id="SSF55811">
    <property type="entry name" value="Nudix"/>
    <property type="match status" value="1"/>
</dbReference>
<dbReference type="GO" id="GO:0045337">
    <property type="term" value="P:farnesyl diphosphate biosynthetic process"/>
    <property type="evidence" value="ECO:0007669"/>
    <property type="project" value="EnsemblFungi"/>
</dbReference>
<dbReference type="PROSITE" id="PS51462">
    <property type="entry name" value="NUDIX"/>
    <property type="match status" value="1"/>
</dbReference>
<sequence>MSSTATVTEAPAVVTVSQQPAITAENVLRLFPEVNTSLIGGSHNSATEDSALDGYDEEQIRLMDEVCIVLDNDDIPIGSATKKLCHLMENIDRGLLHRAFSVFLFDSQNRLLLQQRATEKITFPDMWTNTCCSHPLGIPGETGVGLDASVQGVRRAAVRKLDHELGIPSAQVPIDDFKFLTRIHYKSPSDGKWGEHEIDYILFIKADVDLNVNPNEVRDSRFVSQQDLKAMFKDESLKFTPWFKLICESMLYEWWDHLDSGLEKYLGETEIRRM</sequence>
<comment type="catalytic activity">
    <reaction evidence="12">
        <text>isopentenyl diphosphate = dimethylallyl diphosphate</text>
        <dbReference type="Rhea" id="RHEA:23284"/>
        <dbReference type="ChEBI" id="CHEBI:57623"/>
        <dbReference type="ChEBI" id="CHEBI:128769"/>
        <dbReference type="EC" id="5.3.3.2"/>
    </reaction>
    <physiologicalReaction direction="left-to-right" evidence="12">
        <dbReference type="Rhea" id="RHEA:23285"/>
    </physiologicalReaction>
</comment>
<accession>A0A7U2F203</accession>
<keyword evidence="11 14" id="KW-0413">Isomerase</keyword>
<gene>
    <name evidence="14" type="ORF">JI435_089550</name>
</gene>
<name>A0A7U2F203_PHANO</name>
<dbReference type="PANTHER" id="PTHR10885">
    <property type="entry name" value="ISOPENTENYL-DIPHOSPHATE DELTA-ISOMERASE"/>
    <property type="match status" value="1"/>
</dbReference>
<dbReference type="Pfam" id="PF00293">
    <property type="entry name" value="NUDIX"/>
    <property type="match status" value="1"/>
</dbReference>
<dbReference type="OMA" id="KAPFDNG"/>
<dbReference type="OrthoDB" id="510307at2759"/>
<organism evidence="14 15">
    <name type="scientific">Phaeosphaeria nodorum (strain SN15 / ATCC MYA-4574 / FGSC 10173)</name>
    <name type="common">Glume blotch fungus</name>
    <name type="synonym">Parastagonospora nodorum</name>
    <dbReference type="NCBI Taxonomy" id="321614"/>
    <lineage>
        <taxon>Eukaryota</taxon>
        <taxon>Fungi</taxon>
        <taxon>Dikarya</taxon>
        <taxon>Ascomycota</taxon>
        <taxon>Pezizomycotina</taxon>
        <taxon>Dothideomycetes</taxon>
        <taxon>Pleosporomycetidae</taxon>
        <taxon>Pleosporales</taxon>
        <taxon>Pleosporineae</taxon>
        <taxon>Phaeosphaeriaceae</taxon>
        <taxon>Parastagonospora</taxon>
    </lineage>
</organism>
<evidence type="ECO:0000259" key="13">
    <source>
        <dbReference type="PROSITE" id="PS51462"/>
    </source>
</evidence>
<dbReference type="GO" id="GO:0004452">
    <property type="term" value="F:isopentenyl-diphosphate delta-isomerase activity"/>
    <property type="evidence" value="ECO:0007669"/>
    <property type="project" value="UniProtKB-EC"/>
</dbReference>
<evidence type="ECO:0000313" key="14">
    <source>
        <dbReference type="EMBL" id="QRC97255.1"/>
    </source>
</evidence>
<keyword evidence="8" id="KW-0752">Steroid biosynthesis</keyword>
<evidence type="ECO:0000256" key="11">
    <source>
        <dbReference type="ARBA" id="ARBA00023235"/>
    </source>
</evidence>
<dbReference type="GO" id="GO:0050992">
    <property type="term" value="P:dimethylallyl diphosphate biosynthetic process"/>
    <property type="evidence" value="ECO:0007669"/>
    <property type="project" value="UniProtKB-UniPathway"/>
</dbReference>
<reference evidence="15" key="1">
    <citation type="journal article" date="2021" name="BMC Genomics">
        <title>Chromosome-level genome assembly and manually-curated proteome of model necrotroph Parastagonospora nodorum Sn15 reveals a genome-wide trove of candidate effector homologs, and redundancy of virulence-related functions within an accessory chromosome.</title>
        <authorList>
            <person name="Bertazzoni S."/>
            <person name="Jones D.A.B."/>
            <person name="Phan H.T."/>
            <person name="Tan K.-C."/>
            <person name="Hane J.K."/>
        </authorList>
    </citation>
    <scope>NUCLEOTIDE SEQUENCE [LARGE SCALE GENOMIC DNA]</scope>
    <source>
        <strain evidence="15">SN15 / ATCC MYA-4574 / FGSC 10173)</strain>
    </source>
</reference>
<evidence type="ECO:0000256" key="10">
    <source>
        <dbReference type="ARBA" id="ARBA00023229"/>
    </source>
</evidence>
<dbReference type="GO" id="GO:0006696">
    <property type="term" value="P:ergosterol biosynthetic process"/>
    <property type="evidence" value="ECO:0007669"/>
    <property type="project" value="EnsemblFungi"/>
</dbReference>
<dbReference type="UniPathway" id="UPA00059">
    <property type="reaction ID" value="UER00104"/>
</dbReference>
<dbReference type="Gene3D" id="3.90.79.10">
    <property type="entry name" value="Nucleoside Triphosphate Pyrophosphohydrolase"/>
    <property type="match status" value="1"/>
</dbReference>
<evidence type="ECO:0000256" key="3">
    <source>
        <dbReference type="ARBA" id="ARBA00007579"/>
    </source>
</evidence>
<dbReference type="Proteomes" id="UP000663193">
    <property type="component" value="Chromosome 7"/>
</dbReference>
<dbReference type="PANTHER" id="PTHR10885:SF0">
    <property type="entry name" value="ISOPENTENYL-DIPHOSPHATE DELTA-ISOMERASE"/>
    <property type="match status" value="1"/>
</dbReference>
<dbReference type="AlphaFoldDB" id="A0A7U2F203"/>
<dbReference type="CDD" id="cd02885">
    <property type="entry name" value="NUDIX_IPP_Isomerase"/>
    <property type="match status" value="1"/>
</dbReference>
<comment type="similarity">
    <text evidence="3">Belongs to the IPP isomerase type 1 family.</text>
</comment>
<evidence type="ECO:0000256" key="2">
    <source>
        <dbReference type="ARBA" id="ARBA00004826"/>
    </source>
</evidence>
<keyword evidence="10" id="KW-0414">Isoprene biosynthesis</keyword>
<dbReference type="InterPro" id="IPR015797">
    <property type="entry name" value="NUDIX_hydrolase-like_dom_sf"/>
</dbReference>
<dbReference type="InterPro" id="IPR000086">
    <property type="entry name" value="NUDIX_hydrolase_dom"/>
</dbReference>
<evidence type="ECO:0000256" key="5">
    <source>
        <dbReference type="ARBA" id="ARBA00022516"/>
    </source>
</evidence>
<keyword evidence="7" id="KW-0460">Magnesium</keyword>
<protein>
    <recommendedName>
        <fullName evidence="4">isopentenyl-diphosphate Delta-isomerase</fullName>
        <ecNumber evidence="4">5.3.3.2</ecNumber>
    </recommendedName>
</protein>
<evidence type="ECO:0000256" key="4">
    <source>
        <dbReference type="ARBA" id="ARBA00012057"/>
    </source>
</evidence>
<dbReference type="KEGG" id="pno:SNOG_08955"/>
<keyword evidence="5" id="KW-0444">Lipid biosynthesis</keyword>
<keyword evidence="9" id="KW-0443">Lipid metabolism</keyword>
<evidence type="ECO:0000256" key="9">
    <source>
        <dbReference type="ARBA" id="ARBA00023098"/>
    </source>
</evidence>
<proteinExistence type="inferred from homology"/>
<dbReference type="InterPro" id="IPR011876">
    <property type="entry name" value="IsopentenylPP_isomerase_typ1"/>
</dbReference>
<dbReference type="GO" id="GO:0046872">
    <property type="term" value="F:metal ion binding"/>
    <property type="evidence" value="ECO:0007669"/>
    <property type="project" value="UniProtKB-KW"/>
</dbReference>
<comment type="pathway">
    <text evidence="2">Isoprenoid biosynthesis; dimethylallyl diphosphate biosynthesis; dimethylallyl diphosphate from isopentenyl diphosphate: step 1/1.</text>
</comment>
<keyword evidence="6" id="KW-0479">Metal-binding</keyword>
<keyword evidence="15" id="KW-1185">Reference proteome</keyword>
<evidence type="ECO:0000256" key="1">
    <source>
        <dbReference type="ARBA" id="ARBA00001946"/>
    </source>
</evidence>